<accession>A0A2R8MIF4</accession>
<gene>
    <name evidence="1" type="primary">POC1B</name>
</gene>
<reference evidence="1" key="2">
    <citation type="submission" date="2025-08" db="UniProtKB">
        <authorList>
            <consortium name="Ensembl"/>
        </authorList>
    </citation>
    <scope>IDENTIFICATION</scope>
</reference>
<protein>
    <submittedName>
        <fullName evidence="1">POC1 centriolar protein B</fullName>
    </submittedName>
</protein>
<reference evidence="1" key="3">
    <citation type="submission" date="2025-09" db="UniProtKB">
        <authorList>
            <consortium name="Ensembl"/>
        </authorList>
    </citation>
    <scope>IDENTIFICATION</scope>
</reference>
<name>A0A2R8MIF4_CALJA</name>
<dbReference type="Proteomes" id="UP000008225">
    <property type="component" value="Chromosome 9"/>
</dbReference>
<dbReference type="AlphaFoldDB" id="A0A2R8MIF4"/>
<dbReference type="Ensembl" id="ENSCJAT00000085419.3">
    <property type="protein sequence ID" value="ENSCJAP00000060335.2"/>
    <property type="gene ID" value="ENSCJAG00000019637.5"/>
</dbReference>
<sequence length="101" mass="12196">MYRQCFLYSLYRHTHWVRCAKGLSLLFHFQKVESCLHLEVQTHRSYYGGLTLMNYIVKVLIKEISKDCILIHHLIFSISTQEHHIPMRKKLRLLKLIQSLR</sequence>
<organism evidence="1 2">
    <name type="scientific">Callithrix jacchus</name>
    <name type="common">White-tufted-ear marmoset</name>
    <name type="synonym">Simia Jacchus</name>
    <dbReference type="NCBI Taxonomy" id="9483"/>
    <lineage>
        <taxon>Eukaryota</taxon>
        <taxon>Metazoa</taxon>
        <taxon>Chordata</taxon>
        <taxon>Craniata</taxon>
        <taxon>Vertebrata</taxon>
        <taxon>Euteleostomi</taxon>
        <taxon>Mammalia</taxon>
        <taxon>Eutheria</taxon>
        <taxon>Euarchontoglires</taxon>
        <taxon>Primates</taxon>
        <taxon>Haplorrhini</taxon>
        <taxon>Platyrrhini</taxon>
        <taxon>Cebidae</taxon>
        <taxon>Callitrichinae</taxon>
        <taxon>Callithrix</taxon>
        <taxon>Callithrix</taxon>
    </lineage>
</organism>
<evidence type="ECO:0000313" key="2">
    <source>
        <dbReference type="Proteomes" id="UP000008225"/>
    </source>
</evidence>
<dbReference type="Bgee" id="ENSCJAG00000019637">
    <property type="expression patterns" value="Expressed in liver and 6 other cell types or tissues"/>
</dbReference>
<proteinExistence type="predicted"/>
<reference evidence="1" key="1">
    <citation type="submission" date="2009-03" db="EMBL/GenBank/DDBJ databases">
        <authorList>
            <person name="Warren W."/>
            <person name="Ye L."/>
            <person name="Minx P."/>
            <person name="Worley K."/>
            <person name="Gibbs R."/>
            <person name="Wilson R.K."/>
        </authorList>
    </citation>
    <scope>NUCLEOTIDE SEQUENCE [LARGE SCALE GENOMIC DNA]</scope>
</reference>
<evidence type="ECO:0000313" key="1">
    <source>
        <dbReference type="Ensembl" id="ENSCJAP00000060335.2"/>
    </source>
</evidence>
<dbReference type="GeneTree" id="ENSGT00940000160413"/>
<keyword evidence="2" id="KW-1185">Reference proteome</keyword>